<evidence type="ECO:0000313" key="9">
    <source>
        <dbReference type="Proteomes" id="UP000663879"/>
    </source>
</evidence>
<dbReference type="InterPro" id="IPR009048">
    <property type="entry name" value="A-macroglobulin_rcpt-bd"/>
</dbReference>
<name>A0A813R463_9BILA</name>
<comment type="caution">
    <text evidence="8">The sequence shown here is derived from an EMBL/GenBank/DDBJ whole genome shotgun (WGS) entry which is preliminary data.</text>
</comment>
<evidence type="ECO:0000256" key="4">
    <source>
        <dbReference type="ARBA" id="ARBA00023157"/>
    </source>
</evidence>
<dbReference type="SUPFAM" id="SSF49410">
    <property type="entry name" value="Alpha-macroglobulin receptor domain"/>
    <property type="match status" value="1"/>
</dbReference>
<dbReference type="SUPFAM" id="SSF81296">
    <property type="entry name" value="E set domains"/>
    <property type="match status" value="1"/>
</dbReference>
<dbReference type="Gene3D" id="6.20.50.160">
    <property type="match status" value="1"/>
</dbReference>
<comment type="similarity">
    <text evidence="1">Belongs to the protease inhibitor I39 (alpha-2-macroglobulin) family.</text>
</comment>
<dbReference type="Pfam" id="PF17791">
    <property type="entry name" value="MG3"/>
    <property type="match status" value="1"/>
</dbReference>
<dbReference type="InterPro" id="IPR019742">
    <property type="entry name" value="MacrogloblnA2_CS"/>
</dbReference>
<dbReference type="InterPro" id="IPR047565">
    <property type="entry name" value="Alpha-macroglob_thiol-ester_cl"/>
</dbReference>
<proteinExistence type="inferred from homology"/>
<dbReference type="Pfam" id="PF07678">
    <property type="entry name" value="TED_complement"/>
    <property type="match status" value="1"/>
</dbReference>
<feature type="domain" description="Alpha-macroglobulin receptor-binding" evidence="7">
    <location>
        <begin position="1179"/>
        <end position="1266"/>
    </location>
</feature>
<dbReference type="InterPro" id="IPR036595">
    <property type="entry name" value="A-macroglobulin_rcpt-bd_sf"/>
</dbReference>
<evidence type="ECO:0000259" key="5">
    <source>
        <dbReference type="SMART" id="SM01359"/>
    </source>
</evidence>
<dbReference type="Gene3D" id="1.50.10.20">
    <property type="match status" value="1"/>
</dbReference>
<dbReference type="SMART" id="SM01359">
    <property type="entry name" value="A2M_N_2"/>
    <property type="match status" value="1"/>
</dbReference>
<organism evidence="8 9">
    <name type="scientific">Brachionus calyciflorus</name>
    <dbReference type="NCBI Taxonomy" id="104777"/>
    <lineage>
        <taxon>Eukaryota</taxon>
        <taxon>Metazoa</taxon>
        <taxon>Spiralia</taxon>
        <taxon>Gnathifera</taxon>
        <taxon>Rotifera</taxon>
        <taxon>Eurotatoria</taxon>
        <taxon>Monogononta</taxon>
        <taxon>Pseudotrocha</taxon>
        <taxon>Ploima</taxon>
        <taxon>Brachionidae</taxon>
        <taxon>Brachionus</taxon>
    </lineage>
</organism>
<dbReference type="InterPro" id="IPR014756">
    <property type="entry name" value="Ig_E-set"/>
</dbReference>
<dbReference type="AlphaFoldDB" id="A0A813R463"/>
<keyword evidence="4" id="KW-1015">Disulfide bond</keyword>
<keyword evidence="2" id="KW-0646">Protease inhibitor</keyword>
<dbReference type="InterPro" id="IPR011626">
    <property type="entry name" value="Alpha-macroglobulin_TED"/>
</dbReference>
<dbReference type="Gene3D" id="2.60.40.690">
    <property type="entry name" value="Alpha-macroglobulin, receptor-binding domain"/>
    <property type="match status" value="1"/>
</dbReference>
<dbReference type="InterPro" id="IPR050473">
    <property type="entry name" value="A2M/Complement_sys"/>
</dbReference>
<dbReference type="Gene3D" id="2.20.130.20">
    <property type="match status" value="1"/>
</dbReference>
<dbReference type="Proteomes" id="UP000663879">
    <property type="component" value="Unassembled WGS sequence"/>
</dbReference>
<gene>
    <name evidence="8" type="ORF">OXX778_LOCUS5197</name>
</gene>
<dbReference type="EMBL" id="CAJNOC010000552">
    <property type="protein sequence ID" value="CAF0775839.1"/>
    <property type="molecule type" value="Genomic_DNA"/>
</dbReference>
<evidence type="ECO:0000256" key="3">
    <source>
        <dbReference type="ARBA" id="ARBA00022900"/>
    </source>
</evidence>
<accession>A0A813R463</accession>
<dbReference type="PANTHER" id="PTHR11412">
    <property type="entry name" value="MACROGLOBULIN / COMPLEMENT"/>
    <property type="match status" value="1"/>
</dbReference>
<keyword evidence="9" id="KW-1185">Reference proteome</keyword>
<keyword evidence="3" id="KW-0722">Serine protease inhibitor</keyword>
<dbReference type="PROSITE" id="PS00477">
    <property type="entry name" value="ALPHA_2_MACROGLOBULIN"/>
    <property type="match status" value="1"/>
</dbReference>
<dbReference type="Pfam" id="PF07677">
    <property type="entry name" value="A2M_recep"/>
    <property type="match status" value="1"/>
</dbReference>
<dbReference type="GO" id="GO:0004867">
    <property type="term" value="F:serine-type endopeptidase inhibitor activity"/>
    <property type="evidence" value="ECO:0007669"/>
    <property type="project" value="UniProtKB-KW"/>
</dbReference>
<evidence type="ECO:0000259" key="6">
    <source>
        <dbReference type="SMART" id="SM01360"/>
    </source>
</evidence>
<dbReference type="Gene3D" id="2.60.40.1930">
    <property type="match status" value="1"/>
</dbReference>
<dbReference type="Pfam" id="PF00207">
    <property type="entry name" value="A2M"/>
    <property type="match status" value="1"/>
</dbReference>
<dbReference type="SMART" id="SM01419">
    <property type="entry name" value="Thiol-ester_cl"/>
    <property type="match status" value="1"/>
</dbReference>
<sequence length="1268" mass="144652">MIVSVCATYSHGNPVRGDFELKAFTNKFSYKTYKEEVEKIRTYSKKSAKGCVDFEVKLSDLDIGEMSFIYRINFEGKVTEDKTNIVMNKTSDASISFNNFDVEFDEPKYYKPGFKTYFKLRLKNGENNGYSNEKVKVTFEKNSKIFYKNSLITDNNGNLDFTYDPNNDCTDCAQLNGIDKPETFYIKVRQASNEKNLESNPVTPWFTEKNSYLSIEKPLNSKILTCGQTVKSKIVAKLPDSSKMFKTLHFNLQSRSGFVLIGQYDIYTESSHTKKYDFNGKPNFEHDEYSFDLKFDLIPEMSPQMNLLVYYVYDNEIIPDTLTLNLEKCLSNKVDLELSQTSARPSRLFNFTISAEPNSLCAFSSIDKSITFLGNRNNVDKNKIFNVLSKFELSDWVYNSYKSSKDCPRDNYFYPYPRPSFDNVISNRARKSIIYPGFGSQYFDPTKSFSQAKIVYLSDLKIYKNCAFYPYAVMPKLFGLYGMGVSNSRFKEFNRKADTQYQVASMNVPQPLINNAQVVEDEVLISSIRQFFPETWLWSIETSDEKGLIKKREKTPDSITDWLMDAYCLSNKAGLGVSETKTLKVFQPLFVSVNLPYSVIRGEIFPVFATVFNYETTCIPTVLEIIGDSGLAFVNTKTEIMCVCPDEEKTHQFNLKALDFSNDKEFKIYVKIKSLNDPNDVCDAGKVTKRIRFYDSEIKTLVVEPEGIPKEQVKSSLFIFKDKNQVVTNQLVNMTLPSNIIPKSSRVYLRVTGDAIGAVLNNLDNLVQQPTGCGEQNMVKFAPIVFIADYLKETDQLNDKIQSVIQNYLKIGYQRQLTYRHNDGSFSAFGSSSSSEGGGTWLTAFVLRCFSDSYASKHIQIDPKDLEMSFKMLLNTQSTDGSFKQVGAPLYSKALAGGLKDKKVGLSAYVLISLLKANKSLNKINVEPEIQLSLSKGIGYLSSAIEDVSNTDSYTLALALYAFKIAELNEELISKIDSELDKRASKEGDFIYWKETQEQEGENNFNSKSADLEITSYILTARLFKTENLADLVPIAKWINSNRNSLGGFYSTQDTVVALEALTKFASLSFSKNVNLRLDYNLNGQKQSYFINNFNRLTAYSKKLDQFKEGEENVLSFDLNGYGTVLVEIIFKYNLIEEKLLKSENNFDFSIAPTETERSNCNFVRLKVNARKNGEEDSNGMVIVGLRLPTGWEPVEESVKVLEDTHDLRRFELKENKLSLYFDELTPKGKNFEIEAVKKFEIKDVKPGHLYVYDYYEPLGKFFSEFQV</sequence>
<evidence type="ECO:0000259" key="7">
    <source>
        <dbReference type="SMART" id="SM01361"/>
    </source>
</evidence>
<dbReference type="SMART" id="SM01361">
    <property type="entry name" value="A2M_recep"/>
    <property type="match status" value="1"/>
</dbReference>
<dbReference type="GO" id="GO:0005615">
    <property type="term" value="C:extracellular space"/>
    <property type="evidence" value="ECO:0007669"/>
    <property type="project" value="InterPro"/>
</dbReference>
<dbReference type="InterPro" id="IPR013783">
    <property type="entry name" value="Ig-like_fold"/>
</dbReference>
<dbReference type="InterPro" id="IPR041555">
    <property type="entry name" value="MG3"/>
</dbReference>
<dbReference type="SUPFAM" id="SSF48239">
    <property type="entry name" value="Terpenoid cyclases/Protein prenyltransferases"/>
    <property type="match status" value="1"/>
</dbReference>
<dbReference type="SMART" id="SM01360">
    <property type="entry name" value="A2M"/>
    <property type="match status" value="1"/>
</dbReference>
<reference evidence="8" key="1">
    <citation type="submission" date="2021-02" db="EMBL/GenBank/DDBJ databases">
        <authorList>
            <person name="Nowell W R."/>
        </authorList>
    </citation>
    <scope>NUCLEOTIDE SEQUENCE</scope>
    <source>
        <strain evidence="8">Ploen Becks lab</strain>
    </source>
</reference>
<dbReference type="Gene3D" id="2.60.120.1540">
    <property type="match status" value="1"/>
</dbReference>
<feature type="domain" description="Alpha-2-macroglobulin" evidence="6">
    <location>
        <begin position="535"/>
        <end position="625"/>
    </location>
</feature>
<evidence type="ECO:0000313" key="8">
    <source>
        <dbReference type="EMBL" id="CAF0775839.1"/>
    </source>
</evidence>
<dbReference type="OrthoDB" id="9998011at2759"/>
<dbReference type="InterPro" id="IPR011625">
    <property type="entry name" value="A2M_N_BRD"/>
</dbReference>
<dbReference type="InterPro" id="IPR001599">
    <property type="entry name" value="Macroglobln_a2"/>
</dbReference>
<evidence type="ECO:0000256" key="1">
    <source>
        <dbReference type="ARBA" id="ARBA00010952"/>
    </source>
</evidence>
<dbReference type="PANTHER" id="PTHR11412:SF171">
    <property type="entry name" value="PREGNANCY ZONE PROTEIN-LIKE PROTEIN"/>
    <property type="match status" value="1"/>
</dbReference>
<dbReference type="Gene3D" id="2.60.40.10">
    <property type="entry name" value="Immunoglobulins"/>
    <property type="match status" value="2"/>
</dbReference>
<feature type="domain" description="Alpha-2-macroglobulin bait region" evidence="5">
    <location>
        <begin position="213"/>
        <end position="373"/>
    </location>
</feature>
<dbReference type="InterPro" id="IPR008930">
    <property type="entry name" value="Terpenoid_cyclase/PrenylTrfase"/>
</dbReference>
<dbReference type="Pfam" id="PF07703">
    <property type="entry name" value="A2M_BRD"/>
    <property type="match status" value="1"/>
</dbReference>
<evidence type="ECO:0000256" key="2">
    <source>
        <dbReference type="ARBA" id="ARBA00022690"/>
    </source>
</evidence>
<protein>
    <submittedName>
        <fullName evidence="8">Uncharacterized protein</fullName>
    </submittedName>
</protein>